<gene>
    <name evidence="1" type="ORF">PPRIM_AZ9-3.1.T0100249</name>
</gene>
<dbReference type="OMA" id="IYYMPIV"/>
<sequence length="208" mass="24608">MWNQPFPTAYIQAQQPIIYPIYYMPIVQGYLGQQELYFHNQQYTQGSYQEEKNTVLDMSKSPTETSQVKKQVKQQEESNGQIVVANKLKQKKCISALNMSQKSTNIQKNYAKAIVQYIIRQRIEILKYLGEKQGIEFLKILTQLKNNIKNINHIKKHLIDNDQQKLFRIIAYRFLRKEAIGYVYNSNVKSTSHHILYRNQIIFNLQKC</sequence>
<comment type="caution">
    <text evidence="1">The sequence shown here is derived from an EMBL/GenBank/DDBJ whole genome shotgun (WGS) entry which is preliminary data.</text>
</comment>
<dbReference type="EMBL" id="CAJJDM010000007">
    <property type="protein sequence ID" value="CAD8046232.1"/>
    <property type="molecule type" value="Genomic_DNA"/>
</dbReference>
<accession>A0A8S1JU93</accession>
<name>A0A8S1JU93_PARPR</name>
<keyword evidence="2" id="KW-1185">Reference proteome</keyword>
<protein>
    <submittedName>
        <fullName evidence="1">Uncharacterized protein</fullName>
    </submittedName>
</protein>
<dbReference type="Proteomes" id="UP000688137">
    <property type="component" value="Unassembled WGS sequence"/>
</dbReference>
<dbReference type="AlphaFoldDB" id="A0A8S1JU93"/>
<proteinExistence type="predicted"/>
<evidence type="ECO:0000313" key="1">
    <source>
        <dbReference type="EMBL" id="CAD8046232.1"/>
    </source>
</evidence>
<organism evidence="1 2">
    <name type="scientific">Paramecium primaurelia</name>
    <dbReference type="NCBI Taxonomy" id="5886"/>
    <lineage>
        <taxon>Eukaryota</taxon>
        <taxon>Sar</taxon>
        <taxon>Alveolata</taxon>
        <taxon>Ciliophora</taxon>
        <taxon>Intramacronucleata</taxon>
        <taxon>Oligohymenophorea</taxon>
        <taxon>Peniculida</taxon>
        <taxon>Parameciidae</taxon>
        <taxon>Paramecium</taxon>
    </lineage>
</organism>
<evidence type="ECO:0000313" key="2">
    <source>
        <dbReference type="Proteomes" id="UP000688137"/>
    </source>
</evidence>
<reference evidence="1" key="1">
    <citation type="submission" date="2021-01" db="EMBL/GenBank/DDBJ databases">
        <authorList>
            <consortium name="Genoscope - CEA"/>
            <person name="William W."/>
        </authorList>
    </citation>
    <scope>NUCLEOTIDE SEQUENCE</scope>
</reference>